<evidence type="ECO:0000256" key="7">
    <source>
        <dbReference type="ARBA" id="ARBA00022980"/>
    </source>
</evidence>
<dbReference type="EMBL" id="JSAN01000044">
    <property type="protein sequence ID" value="KIC72947.1"/>
    <property type="molecule type" value="Genomic_DNA"/>
</dbReference>
<evidence type="ECO:0000256" key="4">
    <source>
        <dbReference type="ARBA" id="ARBA00022730"/>
    </source>
</evidence>
<dbReference type="PANTHER" id="PTHR36427:SF3">
    <property type="entry name" value="LARGE RIBOSOMAL SUBUNIT PROTEIN UL1M"/>
    <property type="match status" value="1"/>
</dbReference>
<comment type="caution">
    <text evidence="12">The sequence shown here is derived from an EMBL/GenBank/DDBJ whole genome shotgun (WGS) entry which is preliminary data.</text>
</comment>
<evidence type="ECO:0000256" key="1">
    <source>
        <dbReference type="ARBA" id="ARBA00010531"/>
    </source>
</evidence>
<comment type="subunit">
    <text evidence="10">Part of the 50S ribosomal subunit.</text>
</comment>
<keyword evidence="2 10" id="KW-0678">Repressor</keyword>
<comment type="function">
    <text evidence="10">Binds directly to 23S rRNA. The L1 stalk is quite mobile in the ribosome, and is involved in E site tRNA release.</text>
</comment>
<dbReference type="SUPFAM" id="SSF56808">
    <property type="entry name" value="Ribosomal protein L1"/>
    <property type="match status" value="1"/>
</dbReference>
<dbReference type="AlphaFoldDB" id="A0A0C1K0B1"/>
<evidence type="ECO:0000256" key="2">
    <source>
        <dbReference type="ARBA" id="ARBA00022491"/>
    </source>
</evidence>
<sequence>MGRPSKRIREIAKSLDAAKAYTIREAIDILKKCPPVKFDQTVEISLKLGVDPRRSDQSVRGTVSLPNGTGKTMKILVFAKGDKVKEALEAGADYAGHDELLEKVNGGWTDFDAVVATPDMMREVGKLGKVLGPRGLMPTPKAGTVTTDIAKAIQELKAGKIEFKLDRHGVINNGVGKVSFESNKLEENIRAFLIAIQRAKPASAKGHYMRSLAISSTMGPGLKIDLRESDLAAKES</sequence>
<evidence type="ECO:0000256" key="8">
    <source>
        <dbReference type="ARBA" id="ARBA00023274"/>
    </source>
</evidence>
<organism evidence="12 13">
    <name type="scientific">Candidatus Protochlamydia amoebophila</name>
    <dbReference type="NCBI Taxonomy" id="362787"/>
    <lineage>
        <taxon>Bacteria</taxon>
        <taxon>Pseudomonadati</taxon>
        <taxon>Chlamydiota</taxon>
        <taxon>Chlamydiia</taxon>
        <taxon>Parachlamydiales</taxon>
        <taxon>Parachlamydiaceae</taxon>
        <taxon>Candidatus Protochlamydia</taxon>
    </lineage>
</organism>
<dbReference type="GO" id="GO:0006412">
    <property type="term" value="P:translation"/>
    <property type="evidence" value="ECO:0007669"/>
    <property type="project" value="UniProtKB-UniRule"/>
</dbReference>
<dbReference type="GO" id="GO:0015934">
    <property type="term" value="C:large ribosomal subunit"/>
    <property type="evidence" value="ECO:0007669"/>
    <property type="project" value="InterPro"/>
</dbReference>
<dbReference type="PROSITE" id="PS01199">
    <property type="entry name" value="RIBOSOMAL_L1"/>
    <property type="match status" value="1"/>
</dbReference>
<evidence type="ECO:0000256" key="5">
    <source>
        <dbReference type="ARBA" id="ARBA00022845"/>
    </source>
</evidence>
<name>A0A0C1K0B1_9BACT</name>
<dbReference type="InterPro" id="IPR023674">
    <property type="entry name" value="Ribosomal_uL1-like"/>
</dbReference>
<dbReference type="NCBIfam" id="TIGR01169">
    <property type="entry name" value="rplA_bact"/>
    <property type="match status" value="1"/>
</dbReference>
<dbReference type="Pfam" id="PF00687">
    <property type="entry name" value="Ribosomal_L1"/>
    <property type="match status" value="1"/>
</dbReference>
<evidence type="ECO:0000256" key="3">
    <source>
        <dbReference type="ARBA" id="ARBA00022555"/>
    </source>
</evidence>
<comment type="similarity">
    <text evidence="1 10 11">Belongs to the universal ribosomal protein uL1 family.</text>
</comment>
<reference evidence="12 13" key="1">
    <citation type="journal article" date="2014" name="Mol. Biol. Evol.">
        <title>Massive expansion of Ubiquitination-related gene families within the Chlamydiae.</title>
        <authorList>
            <person name="Domman D."/>
            <person name="Collingro A."/>
            <person name="Lagkouvardos I."/>
            <person name="Gehre L."/>
            <person name="Weinmaier T."/>
            <person name="Rattei T."/>
            <person name="Subtil A."/>
            <person name="Horn M."/>
        </authorList>
    </citation>
    <scope>NUCLEOTIDE SEQUENCE [LARGE SCALE GENOMIC DNA]</scope>
    <source>
        <strain evidence="12 13">EI2</strain>
    </source>
</reference>
<keyword evidence="8 10" id="KW-0687">Ribonucleoprotein</keyword>
<dbReference type="HAMAP" id="MF_01318_B">
    <property type="entry name" value="Ribosomal_uL1_B"/>
    <property type="match status" value="1"/>
</dbReference>
<evidence type="ECO:0000256" key="11">
    <source>
        <dbReference type="RuleBase" id="RU000659"/>
    </source>
</evidence>
<keyword evidence="3 10" id="KW-0820">tRNA-binding</keyword>
<dbReference type="InterPro" id="IPR002143">
    <property type="entry name" value="Ribosomal_uL1"/>
</dbReference>
<comment type="function">
    <text evidence="10">Protein L1 is also a translational repressor protein, it controls the translation of the L11 operon by binding to its mRNA.</text>
</comment>
<dbReference type="GO" id="GO:0000049">
    <property type="term" value="F:tRNA binding"/>
    <property type="evidence" value="ECO:0007669"/>
    <property type="project" value="UniProtKB-KW"/>
</dbReference>
<dbReference type="Gene3D" id="3.40.50.790">
    <property type="match status" value="1"/>
</dbReference>
<dbReference type="InterPro" id="IPR028364">
    <property type="entry name" value="Ribosomal_uL1/biogenesis"/>
</dbReference>
<proteinExistence type="inferred from homology"/>
<evidence type="ECO:0000256" key="10">
    <source>
        <dbReference type="HAMAP-Rule" id="MF_01318"/>
    </source>
</evidence>
<accession>A0A0C1K0B1</accession>
<dbReference type="GO" id="GO:0006417">
    <property type="term" value="P:regulation of translation"/>
    <property type="evidence" value="ECO:0007669"/>
    <property type="project" value="UniProtKB-KW"/>
</dbReference>
<dbReference type="InterPro" id="IPR005878">
    <property type="entry name" value="Ribosom_uL1_bac-type"/>
</dbReference>
<evidence type="ECO:0000313" key="13">
    <source>
        <dbReference type="Proteomes" id="UP000031465"/>
    </source>
</evidence>
<evidence type="ECO:0000256" key="9">
    <source>
        <dbReference type="ARBA" id="ARBA00035241"/>
    </source>
</evidence>
<dbReference type="PANTHER" id="PTHR36427">
    <property type="entry name" value="54S RIBOSOMAL PROTEIN L1, MITOCHONDRIAL"/>
    <property type="match status" value="1"/>
</dbReference>
<dbReference type="PIRSF" id="PIRSF002155">
    <property type="entry name" value="Ribosomal_L1"/>
    <property type="match status" value="1"/>
</dbReference>
<keyword evidence="5 10" id="KW-0810">Translation regulation</keyword>
<dbReference type="GO" id="GO:0019843">
    <property type="term" value="F:rRNA binding"/>
    <property type="evidence" value="ECO:0007669"/>
    <property type="project" value="UniProtKB-UniRule"/>
</dbReference>
<dbReference type="InterPro" id="IPR016095">
    <property type="entry name" value="Ribosomal_uL1_3-a/b-sand"/>
</dbReference>
<protein>
    <recommendedName>
        <fullName evidence="9 10">Large ribosomal subunit protein uL1</fullName>
    </recommendedName>
</protein>
<keyword evidence="6 10" id="KW-0694">RNA-binding</keyword>
<evidence type="ECO:0000313" key="12">
    <source>
        <dbReference type="EMBL" id="KIC72947.1"/>
    </source>
</evidence>
<dbReference type="RefSeq" id="WP_039357233.1">
    <property type="nucleotide sequence ID" value="NZ_JSAN01000044.1"/>
</dbReference>
<dbReference type="Proteomes" id="UP000031465">
    <property type="component" value="Unassembled WGS sequence"/>
</dbReference>
<dbReference type="PATRIC" id="fig|362787.3.peg.674"/>
<keyword evidence="4 10" id="KW-0699">rRNA-binding</keyword>
<dbReference type="FunFam" id="3.40.50.790:FF:000001">
    <property type="entry name" value="50S ribosomal protein L1"/>
    <property type="match status" value="1"/>
</dbReference>
<keyword evidence="7 10" id="KW-0689">Ribosomal protein</keyword>
<dbReference type="GO" id="GO:0003735">
    <property type="term" value="F:structural constituent of ribosome"/>
    <property type="evidence" value="ECO:0007669"/>
    <property type="project" value="InterPro"/>
</dbReference>
<dbReference type="InterPro" id="IPR023673">
    <property type="entry name" value="Ribosomal_uL1_CS"/>
</dbReference>
<dbReference type="Gene3D" id="3.30.190.20">
    <property type="match status" value="1"/>
</dbReference>
<gene>
    <name evidence="10 12" type="primary">rplA</name>
    <name evidence="12" type="ORF">DB44_BX00160</name>
</gene>
<dbReference type="CDD" id="cd00403">
    <property type="entry name" value="Ribosomal_L1"/>
    <property type="match status" value="1"/>
</dbReference>
<evidence type="ECO:0000256" key="6">
    <source>
        <dbReference type="ARBA" id="ARBA00022884"/>
    </source>
</evidence>